<evidence type="ECO:0000313" key="4">
    <source>
        <dbReference type="Proteomes" id="UP000800200"/>
    </source>
</evidence>
<dbReference type="Pfam" id="PF00651">
    <property type="entry name" value="BTB"/>
    <property type="match status" value="1"/>
</dbReference>
<evidence type="ECO:0000259" key="2">
    <source>
        <dbReference type="PROSITE" id="PS50097"/>
    </source>
</evidence>
<dbReference type="SUPFAM" id="SSF54695">
    <property type="entry name" value="POZ domain"/>
    <property type="match status" value="1"/>
</dbReference>
<feature type="domain" description="BTB" evidence="2">
    <location>
        <begin position="16"/>
        <end position="82"/>
    </location>
</feature>
<evidence type="ECO:0000256" key="1">
    <source>
        <dbReference type="SAM" id="MobiDB-lite"/>
    </source>
</evidence>
<dbReference type="EMBL" id="ML994642">
    <property type="protein sequence ID" value="KAF2183440.1"/>
    <property type="molecule type" value="Genomic_DNA"/>
</dbReference>
<dbReference type="Gene3D" id="3.30.710.10">
    <property type="entry name" value="Potassium Channel Kv1.1, Chain A"/>
    <property type="match status" value="1"/>
</dbReference>
<dbReference type="Proteomes" id="UP000800200">
    <property type="component" value="Unassembled WGS sequence"/>
</dbReference>
<proteinExistence type="predicted"/>
<dbReference type="OrthoDB" id="6359816at2759"/>
<protein>
    <recommendedName>
        <fullName evidence="2">BTB domain-containing protein</fullName>
    </recommendedName>
</protein>
<dbReference type="AlphaFoldDB" id="A0A6A6DZR7"/>
<dbReference type="PANTHER" id="PTHR47843:SF5">
    <property type="entry name" value="BTB_POZ DOMAIN PROTEIN"/>
    <property type="match status" value="1"/>
</dbReference>
<keyword evidence="4" id="KW-1185">Reference proteome</keyword>
<dbReference type="PANTHER" id="PTHR47843">
    <property type="entry name" value="BTB DOMAIN-CONTAINING PROTEIN-RELATED"/>
    <property type="match status" value="1"/>
</dbReference>
<reference evidence="3" key="1">
    <citation type="journal article" date="2020" name="Stud. Mycol.">
        <title>101 Dothideomycetes genomes: a test case for predicting lifestyles and emergence of pathogens.</title>
        <authorList>
            <person name="Haridas S."/>
            <person name="Albert R."/>
            <person name="Binder M."/>
            <person name="Bloem J."/>
            <person name="Labutti K."/>
            <person name="Salamov A."/>
            <person name="Andreopoulos B."/>
            <person name="Baker S."/>
            <person name="Barry K."/>
            <person name="Bills G."/>
            <person name="Bluhm B."/>
            <person name="Cannon C."/>
            <person name="Castanera R."/>
            <person name="Culley D."/>
            <person name="Daum C."/>
            <person name="Ezra D."/>
            <person name="Gonzalez J."/>
            <person name="Henrissat B."/>
            <person name="Kuo A."/>
            <person name="Liang C."/>
            <person name="Lipzen A."/>
            <person name="Lutzoni F."/>
            <person name="Magnuson J."/>
            <person name="Mondo S."/>
            <person name="Nolan M."/>
            <person name="Ohm R."/>
            <person name="Pangilinan J."/>
            <person name="Park H.-J."/>
            <person name="Ramirez L."/>
            <person name="Alfaro M."/>
            <person name="Sun H."/>
            <person name="Tritt A."/>
            <person name="Yoshinaga Y."/>
            <person name="Zwiers L.-H."/>
            <person name="Turgeon B."/>
            <person name="Goodwin S."/>
            <person name="Spatafora J."/>
            <person name="Crous P."/>
            <person name="Grigoriev I."/>
        </authorList>
    </citation>
    <scope>NUCLEOTIDE SEQUENCE</scope>
    <source>
        <strain evidence="3">CBS 207.26</strain>
    </source>
</reference>
<dbReference type="InterPro" id="IPR000210">
    <property type="entry name" value="BTB/POZ_dom"/>
</dbReference>
<evidence type="ECO:0000313" key="3">
    <source>
        <dbReference type="EMBL" id="KAF2183440.1"/>
    </source>
</evidence>
<organism evidence="3 4">
    <name type="scientific">Zopfia rhizophila CBS 207.26</name>
    <dbReference type="NCBI Taxonomy" id="1314779"/>
    <lineage>
        <taxon>Eukaryota</taxon>
        <taxon>Fungi</taxon>
        <taxon>Dikarya</taxon>
        <taxon>Ascomycota</taxon>
        <taxon>Pezizomycotina</taxon>
        <taxon>Dothideomycetes</taxon>
        <taxon>Dothideomycetes incertae sedis</taxon>
        <taxon>Zopfiaceae</taxon>
        <taxon>Zopfia</taxon>
    </lineage>
</organism>
<sequence length="177" mass="19795">MASCTGKANLLKHVMSDFEIHCGSDVCEVHMFVITAQSDYFNNYVRFGLEALDSSTTLMDDDPQMVKFMIEFMYSMDYDIKPLLATVNEDTDSTTATPGPNSSSRDRYHPKPRRNIIANPQLSIYHRGTNAYYSGGSPWAQPPTTCAHGFPYDIDRDCTGRLTSQRQRCSVTAAGII</sequence>
<name>A0A6A6DZR7_9PEZI</name>
<feature type="compositionally biased region" description="Polar residues" evidence="1">
    <location>
        <begin position="93"/>
        <end position="103"/>
    </location>
</feature>
<gene>
    <name evidence="3" type="ORF">K469DRAFT_689909</name>
</gene>
<feature type="region of interest" description="Disordered" evidence="1">
    <location>
        <begin position="90"/>
        <end position="112"/>
    </location>
</feature>
<dbReference type="InterPro" id="IPR011333">
    <property type="entry name" value="SKP1/BTB/POZ_sf"/>
</dbReference>
<dbReference type="CDD" id="cd18186">
    <property type="entry name" value="BTB_POZ_ZBTB_KLHL-like"/>
    <property type="match status" value="1"/>
</dbReference>
<accession>A0A6A6DZR7</accession>
<dbReference type="PROSITE" id="PS50097">
    <property type="entry name" value="BTB"/>
    <property type="match status" value="1"/>
</dbReference>